<evidence type="ECO:0000313" key="6">
    <source>
        <dbReference type="EMBL" id="CAF4045168.1"/>
    </source>
</evidence>
<evidence type="ECO:0000313" key="4">
    <source>
        <dbReference type="EMBL" id="CAF1650792.1"/>
    </source>
</evidence>
<evidence type="ECO:0000256" key="1">
    <source>
        <dbReference type="SAM" id="Coils"/>
    </source>
</evidence>
<sequence>MPNRNSFLPNNILDFQNDEFYGFVKHFSGEKLAILLQFQDINNVQCLLDCDDPFEILLLDSDDLLDLKKKICVKLNNNTFVVLPGIKSKMQLLKAALTKKRNELRREMSKTSSNPISTNNTSFTILLNSSNEQSTIISSSIASNSKSDDEQKQDIINLIDEWCKKMKEENNKQDFHLKESIDYEIVANYMLNKASVKCQCGITATLGIKSNNYILSHYIRHLTKSNSCTTIRQQLENFDGNISLDNASNIDTSNTADDLIISDNSNSTLFSQTVVGKRRKNQSSRSSLRKKKNYQRRFF</sequence>
<feature type="region of interest" description="Disordered" evidence="2">
    <location>
        <begin position="273"/>
        <end position="299"/>
    </location>
</feature>
<evidence type="ECO:0000313" key="7">
    <source>
        <dbReference type="Proteomes" id="UP000663855"/>
    </source>
</evidence>
<dbReference type="EMBL" id="CAJNRE010001806">
    <property type="protein sequence ID" value="CAF1957897.1"/>
    <property type="molecule type" value="Genomic_DNA"/>
</dbReference>
<dbReference type="AlphaFoldDB" id="A0A815BWN7"/>
<evidence type="ECO:0000256" key="2">
    <source>
        <dbReference type="SAM" id="MobiDB-lite"/>
    </source>
</evidence>
<feature type="coiled-coil region" evidence="1">
    <location>
        <begin position="87"/>
        <end position="114"/>
    </location>
</feature>
<dbReference type="Proteomes" id="UP000663855">
    <property type="component" value="Unassembled WGS sequence"/>
</dbReference>
<gene>
    <name evidence="3" type="ORF">CJN711_LOCUS15703</name>
    <name evidence="4" type="ORF">KQP761_LOCUS29941</name>
    <name evidence="5" type="ORF">MBJ925_LOCUS6218</name>
    <name evidence="6" type="ORF">SMN809_LOCUS14336</name>
</gene>
<comment type="caution">
    <text evidence="3">The sequence shown here is derived from an EMBL/GenBank/DDBJ whole genome shotgun (WGS) entry which is preliminary data.</text>
</comment>
<dbReference type="Proteomes" id="UP000663824">
    <property type="component" value="Unassembled WGS sequence"/>
</dbReference>
<dbReference type="EMBL" id="CAJNOW010016527">
    <property type="protein sequence ID" value="CAF1650792.1"/>
    <property type="molecule type" value="Genomic_DNA"/>
</dbReference>
<dbReference type="Proteomes" id="UP000663834">
    <property type="component" value="Unassembled WGS sequence"/>
</dbReference>
<feature type="compositionally biased region" description="Basic residues" evidence="2">
    <location>
        <begin position="276"/>
        <end position="299"/>
    </location>
</feature>
<protein>
    <submittedName>
        <fullName evidence="3">Uncharacterized protein</fullName>
    </submittedName>
</protein>
<dbReference type="EMBL" id="CAJNOV010007264">
    <property type="protein sequence ID" value="CAF1275600.1"/>
    <property type="molecule type" value="Genomic_DNA"/>
</dbReference>
<proteinExistence type="predicted"/>
<keyword evidence="1" id="KW-0175">Coiled coil</keyword>
<evidence type="ECO:0000313" key="5">
    <source>
        <dbReference type="EMBL" id="CAF1957897.1"/>
    </source>
</evidence>
<dbReference type="Proteomes" id="UP000676336">
    <property type="component" value="Unassembled WGS sequence"/>
</dbReference>
<dbReference type="EMBL" id="CAJOBI010005884">
    <property type="protein sequence ID" value="CAF4045168.1"/>
    <property type="molecule type" value="Genomic_DNA"/>
</dbReference>
<evidence type="ECO:0000313" key="3">
    <source>
        <dbReference type="EMBL" id="CAF1275600.1"/>
    </source>
</evidence>
<organism evidence="3 7">
    <name type="scientific">Rotaria magnacalcarata</name>
    <dbReference type="NCBI Taxonomy" id="392030"/>
    <lineage>
        <taxon>Eukaryota</taxon>
        <taxon>Metazoa</taxon>
        <taxon>Spiralia</taxon>
        <taxon>Gnathifera</taxon>
        <taxon>Rotifera</taxon>
        <taxon>Eurotatoria</taxon>
        <taxon>Bdelloidea</taxon>
        <taxon>Philodinida</taxon>
        <taxon>Philodinidae</taxon>
        <taxon>Rotaria</taxon>
    </lineage>
</organism>
<accession>A0A815BWN7</accession>
<name>A0A815BWN7_9BILA</name>
<reference evidence="3" key="1">
    <citation type="submission" date="2021-02" db="EMBL/GenBank/DDBJ databases">
        <authorList>
            <person name="Nowell W R."/>
        </authorList>
    </citation>
    <scope>NUCLEOTIDE SEQUENCE</scope>
</reference>